<dbReference type="Proteomes" id="UP000620133">
    <property type="component" value="Chromosome"/>
</dbReference>
<dbReference type="AlphaFoldDB" id="A0A7U9XUX2"/>
<evidence type="ECO:0000313" key="7">
    <source>
        <dbReference type="EMBL" id="BCR36217.1"/>
    </source>
</evidence>
<keyword evidence="8" id="KW-1185">Reference proteome</keyword>
<organism evidence="7 8">
    <name type="scientific">Mariniplasma anaerobium</name>
    <dbReference type="NCBI Taxonomy" id="2735436"/>
    <lineage>
        <taxon>Bacteria</taxon>
        <taxon>Bacillati</taxon>
        <taxon>Mycoplasmatota</taxon>
        <taxon>Mollicutes</taxon>
        <taxon>Acholeplasmatales</taxon>
        <taxon>Acholeplasmataceae</taxon>
        <taxon>Mariniplasma</taxon>
    </lineage>
</organism>
<keyword evidence="3 7" id="KW-0347">Helicase</keyword>
<feature type="compositionally biased region" description="Basic residues" evidence="6">
    <location>
        <begin position="379"/>
        <end position="392"/>
    </location>
</feature>
<dbReference type="InterPro" id="IPR014001">
    <property type="entry name" value="Helicase_ATP-bd"/>
</dbReference>
<evidence type="ECO:0000313" key="8">
    <source>
        <dbReference type="Proteomes" id="UP000620133"/>
    </source>
</evidence>
<sequence>MYIKEKLKQLGYETTTPIQDGVFSHIDHKKHLVGLAPTGTGKTHAYLLPILERLNLEQQEIQAIIIVPTNELVIQVHQMLLEIDDRFIVKAYYGGSDKQREISWLKKAQPHIVIATPNRLKLFAIDEQVLKFKKTKYFVLDEADMMFDEDFMSFIDQVLPMLLQAKIMLFSATITSQMQPFIQSYFGQYDLIDTTKDHDLDIEYQLINIKYQDRLESLKKVIANINPFTCFIFVSKKENQDIVYEALHEMGLNVISFKSSLGVKRRKQVIEEIKAHRYQYVVTSDLGARGLDFEISHVIHFDLPHHLEFFMHRSGRTGRMHSSGKVITFLSVYDHRKVEKLRKLVDFKEYIITNEGLIKKQRKAKTISDAEKQAIKSIKKPGRVKPNYKKKNKIEVQTAKKQARRNELYGKNR</sequence>
<keyword evidence="2" id="KW-0378">Hydrolase</keyword>
<dbReference type="GO" id="GO:0003724">
    <property type="term" value="F:RNA helicase activity"/>
    <property type="evidence" value="ECO:0007669"/>
    <property type="project" value="TreeGrafter"/>
</dbReference>
<dbReference type="PANTHER" id="PTHR47959:SF13">
    <property type="entry name" value="ATP-DEPENDENT RNA HELICASE RHLE"/>
    <property type="match status" value="1"/>
</dbReference>
<accession>A0A7U9XUX2</accession>
<dbReference type="PROSITE" id="PS51192">
    <property type="entry name" value="HELICASE_ATP_BIND_1"/>
    <property type="match status" value="1"/>
</dbReference>
<comment type="similarity">
    <text evidence="5">Belongs to the DEAD box helicase family.</text>
</comment>
<keyword evidence="4" id="KW-0067">ATP-binding</keyword>
<evidence type="ECO:0000256" key="4">
    <source>
        <dbReference type="ARBA" id="ARBA00022840"/>
    </source>
</evidence>
<dbReference type="Pfam" id="PF00270">
    <property type="entry name" value="DEAD"/>
    <property type="match status" value="1"/>
</dbReference>
<dbReference type="CDD" id="cd00268">
    <property type="entry name" value="DEADc"/>
    <property type="match status" value="1"/>
</dbReference>
<dbReference type="PROSITE" id="PS51194">
    <property type="entry name" value="HELICASE_CTER"/>
    <property type="match status" value="1"/>
</dbReference>
<dbReference type="InterPro" id="IPR050079">
    <property type="entry name" value="DEAD_box_RNA_helicase"/>
</dbReference>
<dbReference type="InterPro" id="IPR001650">
    <property type="entry name" value="Helicase_C-like"/>
</dbReference>
<dbReference type="InterPro" id="IPR044742">
    <property type="entry name" value="DEAD/DEAH_RhlB"/>
</dbReference>
<evidence type="ECO:0000256" key="3">
    <source>
        <dbReference type="ARBA" id="ARBA00022806"/>
    </source>
</evidence>
<dbReference type="GO" id="GO:0005524">
    <property type="term" value="F:ATP binding"/>
    <property type="evidence" value="ECO:0007669"/>
    <property type="project" value="UniProtKB-KW"/>
</dbReference>
<evidence type="ECO:0000256" key="6">
    <source>
        <dbReference type="SAM" id="MobiDB-lite"/>
    </source>
</evidence>
<dbReference type="Gene3D" id="3.40.50.300">
    <property type="entry name" value="P-loop containing nucleotide triphosphate hydrolases"/>
    <property type="match status" value="2"/>
</dbReference>
<dbReference type="InterPro" id="IPR027417">
    <property type="entry name" value="P-loop_NTPase"/>
</dbReference>
<gene>
    <name evidence="7" type="primary">cshB</name>
    <name evidence="7" type="ORF">MPAN_011100</name>
</gene>
<dbReference type="GO" id="GO:0016787">
    <property type="term" value="F:hydrolase activity"/>
    <property type="evidence" value="ECO:0007669"/>
    <property type="project" value="UniProtKB-KW"/>
</dbReference>
<dbReference type="EMBL" id="AP024412">
    <property type="protein sequence ID" value="BCR36217.1"/>
    <property type="molecule type" value="Genomic_DNA"/>
</dbReference>
<evidence type="ECO:0000256" key="2">
    <source>
        <dbReference type="ARBA" id="ARBA00022801"/>
    </source>
</evidence>
<dbReference type="GO" id="GO:0005829">
    <property type="term" value="C:cytosol"/>
    <property type="evidence" value="ECO:0007669"/>
    <property type="project" value="TreeGrafter"/>
</dbReference>
<keyword evidence="1" id="KW-0547">Nucleotide-binding</keyword>
<evidence type="ECO:0000256" key="1">
    <source>
        <dbReference type="ARBA" id="ARBA00022741"/>
    </source>
</evidence>
<protein>
    <submittedName>
        <fullName evidence="7">DEAD-box ATP-dependent RNA helicase CshB</fullName>
    </submittedName>
</protein>
<reference evidence="7" key="1">
    <citation type="submission" date="2021-01" db="EMBL/GenBank/DDBJ databases">
        <title>Draft genome sequence of Acholeplasmataceae bacterium strain Mahy22.</title>
        <authorList>
            <person name="Watanabe M."/>
            <person name="Kojima H."/>
            <person name="Fukui M."/>
        </authorList>
    </citation>
    <scope>NUCLEOTIDE SEQUENCE</scope>
    <source>
        <strain evidence="7">Mahy22</strain>
    </source>
</reference>
<name>A0A7U9XUX2_9MOLU</name>
<feature type="region of interest" description="Disordered" evidence="6">
    <location>
        <begin position="379"/>
        <end position="413"/>
    </location>
</feature>
<dbReference type="CDD" id="cd18787">
    <property type="entry name" value="SF2_C_DEAD"/>
    <property type="match status" value="1"/>
</dbReference>
<dbReference type="RefSeq" id="WP_176238960.1">
    <property type="nucleotide sequence ID" value="NZ_AP024412.1"/>
</dbReference>
<evidence type="ECO:0000256" key="5">
    <source>
        <dbReference type="ARBA" id="ARBA00038437"/>
    </source>
</evidence>
<dbReference type="PANTHER" id="PTHR47959">
    <property type="entry name" value="ATP-DEPENDENT RNA HELICASE RHLE-RELATED"/>
    <property type="match status" value="1"/>
</dbReference>
<feature type="compositionally biased region" description="Basic and acidic residues" evidence="6">
    <location>
        <begin position="404"/>
        <end position="413"/>
    </location>
</feature>
<proteinExistence type="inferred from homology"/>
<dbReference type="GO" id="GO:0003676">
    <property type="term" value="F:nucleic acid binding"/>
    <property type="evidence" value="ECO:0007669"/>
    <property type="project" value="InterPro"/>
</dbReference>
<dbReference type="InterPro" id="IPR011545">
    <property type="entry name" value="DEAD/DEAH_box_helicase_dom"/>
</dbReference>
<dbReference type="SUPFAM" id="SSF52540">
    <property type="entry name" value="P-loop containing nucleoside triphosphate hydrolases"/>
    <property type="match status" value="1"/>
</dbReference>
<dbReference type="KEGG" id="manr:MPAN_011100"/>
<dbReference type="SMART" id="SM00487">
    <property type="entry name" value="DEXDc"/>
    <property type="match status" value="1"/>
</dbReference>
<dbReference type="Pfam" id="PF00271">
    <property type="entry name" value="Helicase_C"/>
    <property type="match status" value="1"/>
</dbReference>
<dbReference type="SMART" id="SM00490">
    <property type="entry name" value="HELICc"/>
    <property type="match status" value="1"/>
</dbReference>